<dbReference type="RefSeq" id="WP_240985707.1">
    <property type="nucleotide sequence ID" value="NZ_CDGJ01000081.1"/>
</dbReference>
<organism evidence="1">
    <name type="scientific">Acididesulfobacillus acetoxydans</name>
    <dbReference type="NCBI Taxonomy" id="1561005"/>
    <lineage>
        <taxon>Bacteria</taxon>
        <taxon>Bacillati</taxon>
        <taxon>Bacillota</taxon>
        <taxon>Clostridia</taxon>
        <taxon>Eubacteriales</taxon>
        <taxon>Peptococcaceae</taxon>
        <taxon>Acididesulfobacillus</taxon>
    </lineage>
</organism>
<dbReference type="Proteomes" id="UP001071230">
    <property type="component" value="Unassembled WGS sequence"/>
</dbReference>
<evidence type="ECO:0000313" key="3">
    <source>
        <dbReference type="Proteomes" id="UP001071230"/>
    </source>
</evidence>
<dbReference type="Proteomes" id="UP000836597">
    <property type="component" value="Chromosome"/>
</dbReference>
<proteinExistence type="predicted"/>
<gene>
    <name evidence="2" type="ORF">DEACI_2922</name>
    <name evidence="1" type="ORF">DEACI_2993</name>
</gene>
<protein>
    <submittedName>
        <fullName evidence="1">Uncharacterized protein</fullName>
    </submittedName>
</protein>
<name>A0A8S0W948_9FIRM</name>
<reference evidence="1" key="2">
    <citation type="submission" date="2020-01" db="EMBL/GenBank/DDBJ databases">
        <authorList>
            <person name="Hornung B."/>
        </authorList>
    </citation>
    <scope>NUCLEOTIDE SEQUENCE</scope>
    <source>
        <strain evidence="1">PacBioINE</strain>
    </source>
</reference>
<sequence>MNKLKLLYDVVTTLKEKESVNGSLVLEGKKDQVRFLSLRNDFQKNFAVGEVKAKISAELDMEGKKVKHETSLEFNSADQAAGMHRHWGRHMHHHFGPGMIDGEGIGHPGIKHKLTALASFLNLLDTMQVSEREDKTWLTLNLGEFLTQFKTMHAGMPQGPEHELHIPLPFREFAAMEKPAAELTLQVNKKKEVEQITFKVEGKTEGELGAAKGLSLQGELQFAW</sequence>
<accession>A0A8S0W948</accession>
<evidence type="ECO:0000313" key="1">
    <source>
        <dbReference type="EMBL" id="CAA7602319.1"/>
    </source>
</evidence>
<evidence type="ECO:0000313" key="2">
    <source>
        <dbReference type="EMBL" id="CEJ08446.1"/>
    </source>
</evidence>
<dbReference type="EMBL" id="LR746496">
    <property type="protein sequence ID" value="CAA7602319.1"/>
    <property type="molecule type" value="Genomic_DNA"/>
</dbReference>
<reference evidence="2" key="1">
    <citation type="submission" date="2014-11" db="EMBL/GenBank/DDBJ databases">
        <authorList>
            <person name="Hornung B.V."/>
        </authorList>
    </citation>
    <scope>NUCLEOTIDE SEQUENCE</scope>
    <source>
        <strain evidence="2">INE</strain>
    </source>
</reference>
<dbReference type="KEGG" id="aacx:DEACI_2993"/>
<dbReference type="AlphaFoldDB" id="A0A8S0W948"/>
<dbReference type="EMBL" id="CDGJ01000081">
    <property type="protein sequence ID" value="CEJ08446.1"/>
    <property type="molecule type" value="Genomic_DNA"/>
</dbReference>
<keyword evidence="3" id="KW-1185">Reference proteome</keyword>